<dbReference type="RefSeq" id="WP_039340520.1">
    <property type="nucleotide sequence ID" value="NZ_PGEZ01000002.1"/>
</dbReference>
<keyword evidence="1" id="KW-1133">Transmembrane helix</keyword>
<reference evidence="2 3" key="1">
    <citation type="submission" date="2017-11" db="EMBL/GenBank/DDBJ databases">
        <title>Genomic Encyclopedia of Archaeal and Bacterial Type Strains, Phase II (KMG-II): From Individual Species to Whole Genera.</title>
        <authorList>
            <person name="Goeker M."/>
        </authorList>
    </citation>
    <scope>NUCLEOTIDE SEQUENCE [LARGE SCALE GENOMIC DNA]</scope>
    <source>
        <strain evidence="2 3">DSM 27763</strain>
    </source>
</reference>
<proteinExistence type="predicted"/>
<keyword evidence="1" id="KW-0812">Transmembrane</keyword>
<keyword evidence="3" id="KW-1185">Reference proteome</keyword>
<keyword evidence="1" id="KW-0472">Membrane</keyword>
<gene>
    <name evidence="2" type="ORF">CLV56_3564</name>
</gene>
<name>A0A0B2BUQ9_9ACTN</name>
<feature type="transmembrane region" description="Helical" evidence="1">
    <location>
        <begin position="37"/>
        <end position="55"/>
    </location>
</feature>
<dbReference type="EMBL" id="PGEZ01000002">
    <property type="protein sequence ID" value="PJJ54060.1"/>
    <property type="molecule type" value="Genomic_DNA"/>
</dbReference>
<comment type="caution">
    <text evidence="2">The sequence shown here is derived from an EMBL/GenBank/DDBJ whole genome shotgun (WGS) entry which is preliminary data.</text>
</comment>
<accession>A0A0B2BUQ9</accession>
<feature type="transmembrane region" description="Helical" evidence="1">
    <location>
        <begin position="67"/>
        <end position="87"/>
    </location>
</feature>
<evidence type="ECO:0000313" key="2">
    <source>
        <dbReference type="EMBL" id="PJJ54060.1"/>
    </source>
</evidence>
<dbReference type="AlphaFoldDB" id="A0A0B2BUQ9"/>
<evidence type="ECO:0000256" key="1">
    <source>
        <dbReference type="SAM" id="Phobius"/>
    </source>
</evidence>
<protein>
    <submittedName>
        <fullName evidence="2">Uncharacterized protein</fullName>
    </submittedName>
</protein>
<organism evidence="2 3">
    <name type="scientific">Mumia flava</name>
    <dbReference type="NCBI Taxonomy" id="1348852"/>
    <lineage>
        <taxon>Bacteria</taxon>
        <taxon>Bacillati</taxon>
        <taxon>Actinomycetota</taxon>
        <taxon>Actinomycetes</taxon>
        <taxon>Propionibacteriales</taxon>
        <taxon>Nocardioidaceae</taxon>
        <taxon>Mumia</taxon>
    </lineage>
</organism>
<dbReference type="Proteomes" id="UP000230842">
    <property type="component" value="Unassembled WGS sequence"/>
</dbReference>
<sequence>MPDSPSSLQIFLATRAARIIVPIAAAVLLIVGLAGPALLGVVALATLVAGIAWWSSTQPASAGTARLRAFVLGILVALLVARLLTWLL</sequence>
<evidence type="ECO:0000313" key="3">
    <source>
        <dbReference type="Proteomes" id="UP000230842"/>
    </source>
</evidence>